<accession>A0A5C4MFG6</accession>
<keyword evidence="1 5" id="KW-0597">Phosphoprotein</keyword>
<evidence type="ECO:0000256" key="3">
    <source>
        <dbReference type="ARBA" id="ARBA00023125"/>
    </source>
</evidence>
<dbReference type="Gene3D" id="3.40.50.2300">
    <property type="match status" value="1"/>
</dbReference>
<dbReference type="CDD" id="cd06170">
    <property type="entry name" value="LuxR_C_like"/>
    <property type="match status" value="1"/>
</dbReference>
<evidence type="ECO:0000259" key="6">
    <source>
        <dbReference type="PROSITE" id="PS50043"/>
    </source>
</evidence>
<reference evidence="8 10" key="1">
    <citation type="submission" date="2019-05" db="EMBL/GenBank/DDBJ databases">
        <title>Mumia sp. nov., isolated from the intestinal contents of plateau pika (Ochotona curzoniae) in the Qinghai-Tibet plateau of China.</title>
        <authorList>
            <person name="Tian Z."/>
        </authorList>
    </citation>
    <scope>NUCLEOTIDE SEQUENCE [LARGE SCALE GENOMIC DNA]</scope>
    <source>
        <strain evidence="10">527</strain>
        <strain evidence="8">Z527</strain>
    </source>
</reference>
<dbReference type="Pfam" id="PF00196">
    <property type="entry name" value="GerE"/>
    <property type="match status" value="1"/>
</dbReference>
<keyword evidence="3" id="KW-0238">DNA-binding</keyword>
<dbReference type="InterPro" id="IPR058245">
    <property type="entry name" value="NreC/VraR/RcsB-like_REC"/>
</dbReference>
<evidence type="ECO:0000256" key="5">
    <source>
        <dbReference type="PROSITE-ProRule" id="PRU00169"/>
    </source>
</evidence>
<evidence type="ECO:0000256" key="2">
    <source>
        <dbReference type="ARBA" id="ARBA00023015"/>
    </source>
</evidence>
<dbReference type="PROSITE" id="PS50043">
    <property type="entry name" value="HTH_LUXR_2"/>
    <property type="match status" value="1"/>
</dbReference>
<evidence type="ECO:0000313" key="9">
    <source>
        <dbReference type="EMBL" id="TNC46300.1"/>
    </source>
</evidence>
<dbReference type="GO" id="GO:0000160">
    <property type="term" value="P:phosphorelay signal transduction system"/>
    <property type="evidence" value="ECO:0007669"/>
    <property type="project" value="InterPro"/>
</dbReference>
<dbReference type="PANTHER" id="PTHR43214:SF24">
    <property type="entry name" value="TRANSCRIPTIONAL REGULATORY PROTEIN NARL-RELATED"/>
    <property type="match status" value="1"/>
</dbReference>
<dbReference type="SUPFAM" id="SSF46894">
    <property type="entry name" value="C-terminal effector domain of the bipartite response regulators"/>
    <property type="match status" value="1"/>
</dbReference>
<dbReference type="SMART" id="SM00448">
    <property type="entry name" value="REC"/>
    <property type="match status" value="1"/>
</dbReference>
<proteinExistence type="predicted"/>
<evidence type="ECO:0000256" key="4">
    <source>
        <dbReference type="ARBA" id="ARBA00023163"/>
    </source>
</evidence>
<dbReference type="SMART" id="SM00421">
    <property type="entry name" value="HTH_LUXR"/>
    <property type="match status" value="1"/>
</dbReference>
<dbReference type="PROSITE" id="PS50110">
    <property type="entry name" value="RESPONSE_REGULATORY"/>
    <property type="match status" value="1"/>
</dbReference>
<protein>
    <submittedName>
        <fullName evidence="8">Response regulator transcription factor</fullName>
    </submittedName>
</protein>
<dbReference type="InterPro" id="IPR000792">
    <property type="entry name" value="Tscrpt_reg_LuxR_C"/>
</dbReference>
<comment type="caution">
    <text evidence="8">The sequence shown here is derived from an EMBL/GenBank/DDBJ whole genome shotgun (WGS) entry which is preliminary data.</text>
</comment>
<feature type="domain" description="HTH luxR-type" evidence="6">
    <location>
        <begin position="146"/>
        <end position="211"/>
    </location>
</feature>
<dbReference type="InterPro" id="IPR001789">
    <property type="entry name" value="Sig_transdc_resp-reg_receiver"/>
</dbReference>
<gene>
    <name evidence="9" type="ORF">FHE65_12735</name>
    <name evidence="8" type="ORF">FHE65_23080</name>
</gene>
<evidence type="ECO:0000256" key="1">
    <source>
        <dbReference type="ARBA" id="ARBA00022553"/>
    </source>
</evidence>
<dbReference type="Pfam" id="PF00072">
    <property type="entry name" value="Response_reg"/>
    <property type="match status" value="1"/>
</dbReference>
<dbReference type="GO" id="GO:0006355">
    <property type="term" value="P:regulation of DNA-templated transcription"/>
    <property type="evidence" value="ECO:0007669"/>
    <property type="project" value="InterPro"/>
</dbReference>
<dbReference type="RefSeq" id="WP_139086962.1">
    <property type="nucleotide sequence ID" value="NZ_VDFR01000057.1"/>
</dbReference>
<dbReference type="InterPro" id="IPR011006">
    <property type="entry name" value="CheY-like_superfamily"/>
</dbReference>
<name>A0A5C4MFG6_9ACTN</name>
<dbReference type="PROSITE" id="PS00622">
    <property type="entry name" value="HTH_LUXR_1"/>
    <property type="match status" value="1"/>
</dbReference>
<dbReference type="AlphaFoldDB" id="A0A5C4MFG6"/>
<dbReference type="CDD" id="cd17535">
    <property type="entry name" value="REC_NarL-like"/>
    <property type="match status" value="1"/>
</dbReference>
<evidence type="ECO:0000313" key="8">
    <source>
        <dbReference type="EMBL" id="TNC40501.1"/>
    </source>
</evidence>
<dbReference type="OrthoDB" id="9808843at2"/>
<dbReference type="EMBL" id="VDFR01000109">
    <property type="protein sequence ID" value="TNC40501.1"/>
    <property type="molecule type" value="Genomic_DNA"/>
</dbReference>
<organism evidence="8 10">
    <name type="scientific">Mumia zhuanghuii</name>
    <dbReference type="NCBI Taxonomy" id="2585211"/>
    <lineage>
        <taxon>Bacteria</taxon>
        <taxon>Bacillati</taxon>
        <taxon>Actinomycetota</taxon>
        <taxon>Actinomycetes</taxon>
        <taxon>Propionibacteriales</taxon>
        <taxon>Nocardioidaceae</taxon>
        <taxon>Mumia</taxon>
    </lineage>
</organism>
<dbReference type="Proteomes" id="UP000306740">
    <property type="component" value="Unassembled WGS sequence"/>
</dbReference>
<dbReference type="EMBL" id="VDFR01000057">
    <property type="protein sequence ID" value="TNC46300.1"/>
    <property type="molecule type" value="Genomic_DNA"/>
</dbReference>
<feature type="modified residue" description="4-aspartylphosphate" evidence="5">
    <location>
        <position position="54"/>
    </location>
</feature>
<dbReference type="GO" id="GO:0003677">
    <property type="term" value="F:DNA binding"/>
    <property type="evidence" value="ECO:0007669"/>
    <property type="project" value="UniProtKB-KW"/>
</dbReference>
<evidence type="ECO:0000259" key="7">
    <source>
        <dbReference type="PROSITE" id="PS50110"/>
    </source>
</evidence>
<dbReference type="InterPro" id="IPR016032">
    <property type="entry name" value="Sig_transdc_resp-reg_C-effctor"/>
</dbReference>
<keyword evidence="4" id="KW-0804">Transcription</keyword>
<dbReference type="InterPro" id="IPR039420">
    <property type="entry name" value="WalR-like"/>
</dbReference>
<dbReference type="PRINTS" id="PR00038">
    <property type="entry name" value="HTHLUXR"/>
</dbReference>
<feature type="domain" description="Response regulatory" evidence="7">
    <location>
        <begin position="3"/>
        <end position="119"/>
    </location>
</feature>
<evidence type="ECO:0000313" key="10">
    <source>
        <dbReference type="Proteomes" id="UP000306740"/>
    </source>
</evidence>
<sequence length="219" mass="23189">MIRVVLADDHEVVRSGLAAILSVEPDIEVVAEVADGREAARASRELDADVVLMDVEMPGTGGLEGVTLTASANPRTKVVMLTTFDLDEHVGAALGAGAVGYLLKTAGRVELVAAVRQAHGGALSLDSEITRRLVGRFMRTAPPGGTPSPLDELTERELEVFGLMSRGLTNAEIAVALTVSELTVKSHVARILAKTGLRDRVQAVVLAYESGFLEPRRDL</sequence>
<keyword evidence="2" id="KW-0805">Transcription regulation</keyword>
<dbReference type="SUPFAM" id="SSF52172">
    <property type="entry name" value="CheY-like"/>
    <property type="match status" value="1"/>
</dbReference>
<dbReference type="PANTHER" id="PTHR43214">
    <property type="entry name" value="TWO-COMPONENT RESPONSE REGULATOR"/>
    <property type="match status" value="1"/>
</dbReference>